<dbReference type="Gene3D" id="3.40.190.270">
    <property type="match status" value="1"/>
</dbReference>
<dbReference type="PATRIC" id="fig|1121022.4.peg.2266"/>
<dbReference type="AlphaFoldDB" id="V4PZL0"/>
<organism evidence="1 2">
    <name type="scientific">Asticcacaulis benevestitus DSM 16100 = ATCC BAA-896</name>
    <dbReference type="NCBI Taxonomy" id="1121022"/>
    <lineage>
        <taxon>Bacteria</taxon>
        <taxon>Pseudomonadati</taxon>
        <taxon>Pseudomonadota</taxon>
        <taxon>Alphaproteobacteria</taxon>
        <taxon>Caulobacterales</taxon>
        <taxon>Caulobacteraceae</taxon>
        <taxon>Asticcacaulis</taxon>
    </lineage>
</organism>
<evidence type="ECO:0008006" key="3">
    <source>
        <dbReference type="Google" id="ProtNLM"/>
    </source>
</evidence>
<keyword evidence="2" id="KW-1185">Reference proteome</keyword>
<comment type="caution">
    <text evidence="1">The sequence shown here is derived from an EMBL/GenBank/DDBJ whole genome shotgun (WGS) entry which is preliminary data.</text>
</comment>
<protein>
    <recommendedName>
        <fullName evidence="3">SsuA/THI5-like domain-containing protein</fullName>
    </recommendedName>
</protein>
<dbReference type="SUPFAM" id="SSF53850">
    <property type="entry name" value="Periplasmic binding protein-like II"/>
    <property type="match status" value="1"/>
</dbReference>
<reference evidence="1 2" key="1">
    <citation type="journal article" date="2014" name="Nature">
        <title>Sequential evolution of bacterial morphology by co-option of a developmental regulator.</title>
        <authorList>
            <person name="Jiang C."/>
            <person name="Brown P.J."/>
            <person name="Ducret A."/>
            <person name="Brun Y.V."/>
        </authorList>
    </citation>
    <scope>NUCLEOTIDE SEQUENCE [LARGE SCALE GENOMIC DNA]</scope>
    <source>
        <strain evidence="1 2">DSM 16100</strain>
    </source>
</reference>
<accession>V4PZL0</accession>
<evidence type="ECO:0000313" key="2">
    <source>
        <dbReference type="Proteomes" id="UP000017837"/>
    </source>
</evidence>
<dbReference type="Proteomes" id="UP000017837">
    <property type="component" value="Unassembled WGS sequence"/>
</dbReference>
<dbReference type="eggNOG" id="COG0715">
    <property type="taxonomic scope" value="Bacteria"/>
</dbReference>
<proteinExistence type="predicted"/>
<name>V4PZL0_9CAUL</name>
<evidence type="ECO:0000313" key="1">
    <source>
        <dbReference type="EMBL" id="ESQ91010.1"/>
    </source>
</evidence>
<sequence>MQDSREPALRSQHFYHDIKTLIREGGNVHPLWTRADNLNQEGRDHTVVVGLTWHDEAQVLLGRPGATHDLRGKRLGLSKAAGEIDAWRAMALRAYDTALTLEGLTFDDVVLTDVQAPPLQWQNQNRIGGTRSQVTEKALLDGEVDVIFAKGANSVLFQQAHGLEVILDINRLDDPTLRVNNGTPRPITVHRHFLNDHPHLVKVYLQVINAAALWVQSHEEEVAGVTAKETTPTCDTVHRGYAQRFTGSFDVNLDPARIDALQSQADFLYHHKLIDARVKVSDWIDIAPLLAAKAEPITLPALKGLLDVA</sequence>
<dbReference type="Gene3D" id="3.40.190.10">
    <property type="entry name" value="Periplasmic binding protein-like II"/>
    <property type="match status" value="1"/>
</dbReference>
<dbReference type="EMBL" id="AWGB01000020">
    <property type="protein sequence ID" value="ESQ91010.1"/>
    <property type="molecule type" value="Genomic_DNA"/>
</dbReference>
<dbReference type="STRING" id="1121022.GCA_000376105_03034"/>
<gene>
    <name evidence="1" type="ORF">ABENE_11200</name>
</gene>